<reference evidence="1" key="1">
    <citation type="journal article" date="2014" name="Front. Microbiol.">
        <title>High frequency of phylogenetically diverse reductive dehalogenase-homologous genes in deep subseafloor sedimentary metagenomes.</title>
        <authorList>
            <person name="Kawai M."/>
            <person name="Futagami T."/>
            <person name="Toyoda A."/>
            <person name="Takaki Y."/>
            <person name="Nishi S."/>
            <person name="Hori S."/>
            <person name="Arai W."/>
            <person name="Tsubouchi T."/>
            <person name="Morono Y."/>
            <person name="Uchiyama I."/>
            <person name="Ito T."/>
            <person name="Fujiyama A."/>
            <person name="Inagaki F."/>
            <person name="Takami H."/>
        </authorList>
    </citation>
    <scope>NUCLEOTIDE SEQUENCE</scope>
    <source>
        <strain evidence="1">Expedition CK06-06</strain>
    </source>
</reference>
<organism evidence="1">
    <name type="scientific">marine sediment metagenome</name>
    <dbReference type="NCBI Taxonomy" id="412755"/>
    <lineage>
        <taxon>unclassified sequences</taxon>
        <taxon>metagenomes</taxon>
        <taxon>ecological metagenomes</taxon>
    </lineage>
</organism>
<accession>X1TPH5</accession>
<feature type="non-terminal residue" evidence="1">
    <location>
        <position position="240"/>
    </location>
</feature>
<dbReference type="EMBL" id="BARW01025307">
    <property type="protein sequence ID" value="GAJ07159.1"/>
    <property type="molecule type" value="Genomic_DNA"/>
</dbReference>
<comment type="caution">
    <text evidence="1">The sequence shown here is derived from an EMBL/GenBank/DDBJ whole genome shotgun (WGS) entry which is preliminary data.</text>
</comment>
<dbReference type="AlphaFoldDB" id="X1TPH5"/>
<evidence type="ECO:0000313" key="1">
    <source>
        <dbReference type="EMBL" id="GAJ07159.1"/>
    </source>
</evidence>
<proteinExistence type="predicted"/>
<sequence>MGLPEGWLSTGIGNWLSKGIVGTVQAAVGAYDLPVPKDVSALAENEGIPTEWGVKGLSWIGATLGSPMGLLPFLTIVYQAGLAENMSNDARRVYRPSRIPPDVYARLVHRGYITKETEQDWQQDIHEQGWSDERVEALMASYRVILSIGELRELYLRGMLGEGEAAKTEAIARIMQHGITENDANRLLALFETIPPLSDMVRFADFAGFDPEVIEKWREYYDAPDEVRKAFALVGIFGDW</sequence>
<name>X1TPH5_9ZZZZ</name>
<gene>
    <name evidence="1" type="ORF">S12H4_41513</name>
</gene>
<protein>
    <submittedName>
        <fullName evidence="1">Uncharacterized protein</fullName>
    </submittedName>
</protein>